<evidence type="ECO:0000313" key="3">
    <source>
        <dbReference type="EMBL" id="NOE20589.1"/>
    </source>
</evidence>
<protein>
    <recommendedName>
        <fullName evidence="6">LPS-assembly lipoprotein</fullName>
    </recommendedName>
</protein>
<sequence length="163" mass="17470">MLSFDRRTFLLMPLALAACGFEPVYAPGGSGSALYGRVEVSAPNTVESYLLVQNLEQQLGRSAGSVNDYKLDVQVSTVTRGAAITTTNETQRYTIDGRAQYNLRSNATGQIIASGSVADFVSYSAAGSTVSTLADERDAKRRLMMILSGQIMNRLYATPDLAA</sequence>
<evidence type="ECO:0000256" key="1">
    <source>
        <dbReference type="SAM" id="SignalP"/>
    </source>
</evidence>
<evidence type="ECO:0000313" key="5">
    <source>
        <dbReference type="Proteomes" id="UP000599383"/>
    </source>
</evidence>
<dbReference type="AlphaFoldDB" id="A0AA91BZT5"/>
<feature type="signal peptide" evidence="1">
    <location>
        <begin position="1"/>
        <end position="17"/>
    </location>
</feature>
<dbReference type="GO" id="GO:0019867">
    <property type="term" value="C:outer membrane"/>
    <property type="evidence" value="ECO:0007669"/>
    <property type="project" value="InterPro"/>
</dbReference>
<dbReference type="GO" id="GO:0043165">
    <property type="term" value="P:Gram-negative-bacterium-type cell outer membrane assembly"/>
    <property type="evidence" value="ECO:0007669"/>
    <property type="project" value="InterPro"/>
</dbReference>
<dbReference type="InterPro" id="IPR007485">
    <property type="entry name" value="LPS_assembly_LptE"/>
</dbReference>
<dbReference type="Proteomes" id="UP000599383">
    <property type="component" value="Unassembled WGS sequence"/>
</dbReference>
<keyword evidence="5" id="KW-1185">Reference proteome</keyword>
<reference evidence="3 5" key="1">
    <citation type="submission" date="2019-12" db="EMBL/GenBank/DDBJ databases">
        <title>Ruegeria JWLKs population differentiation of coral mucus and skeleton niches.</title>
        <authorList>
            <person name="Luo D."/>
        </authorList>
    </citation>
    <scope>NUCLEOTIDE SEQUENCE</scope>
    <source>
        <strain evidence="3">HKCCD6181</strain>
        <strain evidence="2 5">HKCCD6238</strain>
    </source>
</reference>
<organism evidence="3 4">
    <name type="scientific">Ruegeria atlantica</name>
    <dbReference type="NCBI Taxonomy" id="81569"/>
    <lineage>
        <taxon>Bacteria</taxon>
        <taxon>Pseudomonadati</taxon>
        <taxon>Pseudomonadota</taxon>
        <taxon>Alphaproteobacteria</taxon>
        <taxon>Rhodobacterales</taxon>
        <taxon>Roseobacteraceae</taxon>
        <taxon>Ruegeria</taxon>
    </lineage>
</organism>
<dbReference type="Gene3D" id="3.30.160.150">
    <property type="entry name" value="Lipoprotein like domain"/>
    <property type="match status" value="1"/>
</dbReference>
<accession>A0AA91BZT5</accession>
<evidence type="ECO:0000313" key="4">
    <source>
        <dbReference type="Proteomes" id="UP000597886"/>
    </source>
</evidence>
<dbReference type="Proteomes" id="UP000597886">
    <property type="component" value="Unassembled WGS sequence"/>
</dbReference>
<dbReference type="Pfam" id="PF04390">
    <property type="entry name" value="LptE"/>
    <property type="match status" value="1"/>
</dbReference>
<keyword evidence="1" id="KW-0732">Signal</keyword>
<name>A0AA91BZT5_9RHOB</name>
<dbReference type="EMBL" id="WVQY01000010">
    <property type="protein sequence ID" value="NOD32367.1"/>
    <property type="molecule type" value="Genomic_DNA"/>
</dbReference>
<gene>
    <name evidence="2" type="ORF">GS617_19020</name>
    <name evidence="3" type="ORF">GS634_20875</name>
</gene>
<dbReference type="EMBL" id="WVRA01000011">
    <property type="protein sequence ID" value="NOE20589.1"/>
    <property type="molecule type" value="Genomic_DNA"/>
</dbReference>
<feature type="chain" id="PRO_5041680149" description="LPS-assembly lipoprotein" evidence="1">
    <location>
        <begin position="18"/>
        <end position="163"/>
    </location>
</feature>
<evidence type="ECO:0008006" key="6">
    <source>
        <dbReference type="Google" id="ProtNLM"/>
    </source>
</evidence>
<dbReference type="PROSITE" id="PS51257">
    <property type="entry name" value="PROKAR_LIPOPROTEIN"/>
    <property type="match status" value="1"/>
</dbReference>
<comment type="caution">
    <text evidence="3">The sequence shown here is derived from an EMBL/GenBank/DDBJ whole genome shotgun (WGS) entry which is preliminary data.</text>
</comment>
<evidence type="ECO:0000313" key="2">
    <source>
        <dbReference type="EMBL" id="NOD32367.1"/>
    </source>
</evidence>
<dbReference type="RefSeq" id="WP_171331745.1">
    <property type="nucleotide sequence ID" value="NZ_WVQY01000010.1"/>
</dbReference>
<proteinExistence type="predicted"/>